<name>A0ABU0VZS0_9RHOB</name>
<accession>A0ABU0VZS0</accession>
<evidence type="ECO:0008006" key="3">
    <source>
        <dbReference type="Google" id="ProtNLM"/>
    </source>
</evidence>
<dbReference type="RefSeq" id="WP_306680953.1">
    <property type="nucleotide sequence ID" value="NZ_JAVDBT010000012.1"/>
</dbReference>
<organism evidence="1 2">
    <name type="scientific">Pseudogemmobacter lacusdianii</name>
    <dbReference type="NCBI Taxonomy" id="3069608"/>
    <lineage>
        <taxon>Bacteria</taxon>
        <taxon>Pseudomonadati</taxon>
        <taxon>Pseudomonadota</taxon>
        <taxon>Alphaproteobacteria</taxon>
        <taxon>Rhodobacterales</taxon>
        <taxon>Paracoccaceae</taxon>
        <taxon>Pseudogemmobacter</taxon>
    </lineage>
</organism>
<dbReference type="EMBL" id="JAVDBT010000012">
    <property type="protein sequence ID" value="MDQ2067249.1"/>
    <property type="molecule type" value="Genomic_DNA"/>
</dbReference>
<dbReference type="Proteomes" id="UP001239680">
    <property type="component" value="Unassembled WGS sequence"/>
</dbReference>
<reference evidence="1 2" key="1">
    <citation type="submission" date="2023-08" db="EMBL/GenBank/DDBJ databases">
        <title>Characterization of two Paracoccaceae strains isolated from Phycosphere and proposal of Xinfangfangia lacusdiani sp. nov.</title>
        <authorList>
            <person name="Deng Y."/>
            <person name="Zhang Y.Q."/>
        </authorList>
    </citation>
    <scope>NUCLEOTIDE SEQUENCE [LARGE SCALE GENOMIC DNA]</scope>
    <source>
        <strain evidence="1 2">CPCC 101601</strain>
    </source>
</reference>
<sequence length="137" mass="14837">MTVALPLVTPWQGTAQAGAPVIAYRCSASQQLAPEAYTPVCTAFLQHLRQRYPQWVFAPQSTNAASPAEPTLTAELHIAAAQRNSTIIQLVWSDAQGQRHPGEVHSVSSMDRSLNASMQSSLYERSIALTPVPIPTK</sequence>
<evidence type="ECO:0000313" key="1">
    <source>
        <dbReference type="EMBL" id="MDQ2067249.1"/>
    </source>
</evidence>
<keyword evidence="2" id="KW-1185">Reference proteome</keyword>
<evidence type="ECO:0000313" key="2">
    <source>
        <dbReference type="Proteomes" id="UP001239680"/>
    </source>
</evidence>
<gene>
    <name evidence="1" type="ORF">Q9295_12805</name>
</gene>
<protein>
    <recommendedName>
        <fullName evidence="3">Lipoprotein</fullName>
    </recommendedName>
</protein>
<proteinExistence type="predicted"/>
<comment type="caution">
    <text evidence="1">The sequence shown here is derived from an EMBL/GenBank/DDBJ whole genome shotgun (WGS) entry which is preliminary data.</text>
</comment>